<proteinExistence type="predicted"/>
<dbReference type="AlphaFoldDB" id="A0A6J4HH96"/>
<gene>
    <name evidence="1" type="ORF">AVDCRST_MAG50-704</name>
</gene>
<accession>A0A6J4HH96</accession>
<evidence type="ECO:0000313" key="1">
    <source>
        <dbReference type="EMBL" id="CAA9223559.1"/>
    </source>
</evidence>
<organism evidence="1">
    <name type="scientific">uncultured Acidimicrobiales bacterium</name>
    <dbReference type="NCBI Taxonomy" id="310071"/>
    <lineage>
        <taxon>Bacteria</taxon>
        <taxon>Bacillati</taxon>
        <taxon>Actinomycetota</taxon>
        <taxon>Acidimicrobiia</taxon>
        <taxon>Acidimicrobiales</taxon>
        <taxon>environmental samples</taxon>
    </lineage>
</organism>
<reference evidence="1" key="1">
    <citation type="submission" date="2020-02" db="EMBL/GenBank/DDBJ databases">
        <authorList>
            <person name="Meier V. D."/>
        </authorList>
    </citation>
    <scope>NUCLEOTIDE SEQUENCE</scope>
    <source>
        <strain evidence="1">AVDCRST_MAG50</strain>
    </source>
</reference>
<dbReference type="EMBL" id="CADCTF010000036">
    <property type="protein sequence ID" value="CAA9223559.1"/>
    <property type="molecule type" value="Genomic_DNA"/>
</dbReference>
<protein>
    <submittedName>
        <fullName evidence="1">Uncharacterized protein</fullName>
    </submittedName>
</protein>
<sequence>MSTALLYGIAGALVLLVLIVVSAVRIVADPAELHAA</sequence>
<name>A0A6J4HH96_9ACTN</name>